<organism evidence="1">
    <name type="scientific">bioreactor metagenome</name>
    <dbReference type="NCBI Taxonomy" id="1076179"/>
    <lineage>
        <taxon>unclassified sequences</taxon>
        <taxon>metagenomes</taxon>
        <taxon>ecological metagenomes</taxon>
    </lineage>
</organism>
<dbReference type="AlphaFoldDB" id="A0A644X0Z3"/>
<dbReference type="EMBL" id="VSSQ01001382">
    <property type="protein sequence ID" value="MPM07844.1"/>
    <property type="molecule type" value="Genomic_DNA"/>
</dbReference>
<reference evidence="1" key="1">
    <citation type="submission" date="2019-08" db="EMBL/GenBank/DDBJ databases">
        <authorList>
            <person name="Kucharzyk K."/>
            <person name="Murdoch R.W."/>
            <person name="Higgins S."/>
            <person name="Loffler F."/>
        </authorList>
    </citation>
    <scope>NUCLEOTIDE SEQUENCE</scope>
</reference>
<accession>A0A644X0Z3</accession>
<proteinExistence type="predicted"/>
<sequence>MEKLLLNNKVYSYYEYPLEKEFEQIIVEKSAQIFGQNSIYIDIKKRIGDSILTIPDGYLIDFSFQADPRLYIIENELSSHDPYKHIGSQILKFAISYKESGRKIKAFLYEHLKENKQLEFAEKQIEKTKYRNIDDFLESIIFEKPVAAIVVIDRSTSELENVLSQLTMSTDILEFQTFKCGEECIYKFMPFNAEIREAVDEQGSNLKPEELNTVVVAAREDGFEKEVIGNSQWFAIRIHASMLDKLKYIAIYQVAPVSAITHYAEIASIDKWGDTNKYILYFKDAAKAIGPITLDKEMGKKGLAPQAPRYTSIDKILKAKKLSQVF</sequence>
<gene>
    <name evidence="1" type="ORF">SDC9_54153</name>
</gene>
<protein>
    <submittedName>
        <fullName evidence="1">Uncharacterized protein</fullName>
    </submittedName>
</protein>
<evidence type="ECO:0000313" key="1">
    <source>
        <dbReference type="EMBL" id="MPM07844.1"/>
    </source>
</evidence>
<name>A0A644X0Z3_9ZZZZ</name>
<comment type="caution">
    <text evidence="1">The sequence shown here is derived from an EMBL/GenBank/DDBJ whole genome shotgun (WGS) entry which is preliminary data.</text>
</comment>